<dbReference type="PROSITE" id="PS00059">
    <property type="entry name" value="ADH_ZINC"/>
    <property type="match status" value="1"/>
</dbReference>
<evidence type="ECO:0000256" key="2">
    <source>
        <dbReference type="ARBA" id="ARBA00022833"/>
    </source>
</evidence>
<reference evidence="7 8" key="1">
    <citation type="journal article" date="2007" name="Int. J. Syst. Evol. Microbiol.">
        <title>Oceanobacillus profundus sp. nov., isolated from a deep-sea sediment core.</title>
        <authorList>
            <person name="Kim Y.G."/>
            <person name="Choi D.H."/>
            <person name="Hyun S."/>
            <person name="Cho B.C."/>
        </authorList>
    </citation>
    <scope>NUCLEOTIDE SEQUENCE [LARGE SCALE GENOMIC DNA]</scope>
    <source>
        <strain evidence="7 8">DSM 18246</strain>
    </source>
</reference>
<dbReference type="SUPFAM" id="SSF51735">
    <property type="entry name" value="NAD(P)-binding Rossmann-fold domains"/>
    <property type="match status" value="1"/>
</dbReference>
<proteinExistence type="inferred from homology"/>
<evidence type="ECO:0000256" key="3">
    <source>
        <dbReference type="ARBA" id="ARBA00023002"/>
    </source>
</evidence>
<dbReference type="InterPro" id="IPR050129">
    <property type="entry name" value="Zn_alcohol_dh"/>
</dbReference>
<dbReference type="Gene3D" id="3.40.50.720">
    <property type="entry name" value="NAD(P)-binding Rossmann-like Domain"/>
    <property type="match status" value="1"/>
</dbReference>
<dbReference type="PANTHER" id="PTHR43401">
    <property type="entry name" value="L-THREONINE 3-DEHYDROGENASE"/>
    <property type="match status" value="1"/>
</dbReference>
<dbReference type="InterPro" id="IPR036291">
    <property type="entry name" value="NAD(P)-bd_dom_sf"/>
</dbReference>
<comment type="cofactor">
    <cofactor evidence="4">
        <name>Zn(2+)</name>
        <dbReference type="ChEBI" id="CHEBI:29105"/>
    </cofactor>
</comment>
<keyword evidence="1 4" id="KW-0479">Metal-binding</keyword>
<dbReference type="Pfam" id="PF00107">
    <property type="entry name" value="ADH_zinc_N"/>
    <property type="match status" value="1"/>
</dbReference>
<organism evidence="7 8">
    <name type="scientific">Oceanobacillus profundus</name>
    <dbReference type="NCBI Taxonomy" id="372463"/>
    <lineage>
        <taxon>Bacteria</taxon>
        <taxon>Bacillati</taxon>
        <taxon>Bacillota</taxon>
        <taxon>Bacilli</taxon>
        <taxon>Bacillales</taxon>
        <taxon>Bacillaceae</taxon>
        <taxon>Oceanobacillus</taxon>
    </lineage>
</organism>
<name>A0A417YP13_9BACI</name>
<gene>
    <name evidence="7" type="ORF">D1B32_02755</name>
</gene>
<dbReference type="Pfam" id="PF08240">
    <property type="entry name" value="ADH_N"/>
    <property type="match status" value="1"/>
</dbReference>
<dbReference type="SUPFAM" id="SSF50129">
    <property type="entry name" value="GroES-like"/>
    <property type="match status" value="1"/>
</dbReference>
<evidence type="ECO:0000256" key="4">
    <source>
        <dbReference type="RuleBase" id="RU361277"/>
    </source>
</evidence>
<dbReference type="OrthoDB" id="9806940at2"/>
<evidence type="ECO:0000259" key="6">
    <source>
        <dbReference type="Pfam" id="PF08240"/>
    </source>
</evidence>
<evidence type="ECO:0000313" key="8">
    <source>
        <dbReference type="Proteomes" id="UP000285456"/>
    </source>
</evidence>
<dbReference type="PANTHER" id="PTHR43401:SF2">
    <property type="entry name" value="L-THREONINE 3-DEHYDROGENASE"/>
    <property type="match status" value="1"/>
</dbReference>
<keyword evidence="3" id="KW-0560">Oxidoreductase</keyword>
<keyword evidence="8" id="KW-1185">Reference proteome</keyword>
<dbReference type="RefSeq" id="WP_095308027.1">
    <property type="nucleotide sequence ID" value="NZ_PHUT01000001.1"/>
</dbReference>
<protein>
    <submittedName>
        <fullName evidence="7">Alcohol dehydrogenase</fullName>
    </submittedName>
</protein>
<dbReference type="Proteomes" id="UP000285456">
    <property type="component" value="Unassembled WGS sequence"/>
</dbReference>
<dbReference type="GO" id="GO:0008270">
    <property type="term" value="F:zinc ion binding"/>
    <property type="evidence" value="ECO:0007669"/>
    <property type="project" value="InterPro"/>
</dbReference>
<sequence length="352" mass="38585">MLPDSFRFGVLLEAGKAEVREGRLPDLKDDELLIKQEACNICTTDYQQWQGKREHQGYPMAGGHECSGIIVAKGEKVSSSLEVGERVSVLYDYCGDCEKCKKGDITSCKSIKQFGKNYSDQYFGIFGFANYFIRKSKSVVKVSDDLSASEAGFVEPLSSVLKGIRKLRINSGLDTVVVIGGGTMGLLNAAVAQAMGARVIVSERNPKKVEKIKQMDLELIDAGETDPVEEVRKRTNGSGADIVIVAVGTSSANEQALNMIKDDEGKVLLFAAGYPAPDLNVDSNEIHYKQCELIGTYGSSLEDFNNAAKMLSERRIDVSPLIEEEIPLSRIQEAYEKASTRGNYRISFLLHA</sequence>
<feature type="domain" description="Alcohol dehydrogenase-like N-terminal" evidence="6">
    <location>
        <begin position="29"/>
        <end position="144"/>
    </location>
</feature>
<feature type="domain" description="Alcohol dehydrogenase-like C-terminal" evidence="5">
    <location>
        <begin position="184"/>
        <end position="312"/>
    </location>
</feature>
<dbReference type="Gene3D" id="3.90.180.10">
    <property type="entry name" value="Medium-chain alcohol dehydrogenases, catalytic domain"/>
    <property type="match status" value="1"/>
</dbReference>
<dbReference type="InterPro" id="IPR002328">
    <property type="entry name" value="ADH_Zn_CS"/>
</dbReference>
<comment type="similarity">
    <text evidence="4">Belongs to the zinc-containing alcohol dehydrogenase family.</text>
</comment>
<dbReference type="EMBL" id="QWEH01000001">
    <property type="protein sequence ID" value="RHW35561.1"/>
    <property type="molecule type" value="Genomic_DNA"/>
</dbReference>
<comment type="caution">
    <text evidence="7">The sequence shown here is derived from an EMBL/GenBank/DDBJ whole genome shotgun (WGS) entry which is preliminary data.</text>
</comment>
<dbReference type="AlphaFoldDB" id="A0A417YP13"/>
<dbReference type="InterPro" id="IPR011032">
    <property type="entry name" value="GroES-like_sf"/>
</dbReference>
<keyword evidence="2 4" id="KW-0862">Zinc</keyword>
<evidence type="ECO:0000259" key="5">
    <source>
        <dbReference type="Pfam" id="PF00107"/>
    </source>
</evidence>
<dbReference type="InterPro" id="IPR013149">
    <property type="entry name" value="ADH-like_C"/>
</dbReference>
<accession>A0A417YP13</accession>
<evidence type="ECO:0000313" key="7">
    <source>
        <dbReference type="EMBL" id="RHW35561.1"/>
    </source>
</evidence>
<evidence type="ECO:0000256" key="1">
    <source>
        <dbReference type="ARBA" id="ARBA00022723"/>
    </source>
</evidence>
<dbReference type="InterPro" id="IPR013154">
    <property type="entry name" value="ADH-like_N"/>
</dbReference>
<dbReference type="GO" id="GO:0016491">
    <property type="term" value="F:oxidoreductase activity"/>
    <property type="evidence" value="ECO:0007669"/>
    <property type="project" value="UniProtKB-KW"/>
</dbReference>